<sequence length="220" mass="24761">MELGQYESVRASVYGAVDFPATQPTVVLQTLFTMDEDESPNMTRYGTQLAAGVVDEVDAATVLFTAFHSHSSKDFNKFPSLDVESLLLPSWSLGLESSLSQRRSWKQRWKGLQSHLRYLLGSLVQSCQRELHSASSSWELWSWLPEEKHTAKPAPRTYTQHLAGQRTSPSRHSTTSLSSCKGLPMTPCLEVGTTCPGERKSRCRHTEAPWTQRTLRMTSR</sequence>
<evidence type="ECO:0000313" key="1">
    <source>
        <dbReference type="EMBL" id="ETW01842.1"/>
    </source>
</evidence>
<dbReference type="VEuPathDB" id="FungiDB:H310_06413"/>
<organism evidence="1">
    <name type="scientific">Aphanomyces invadans</name>
    <dbReference type="NCBI Taxonomy" id="157072"/>
    <lineage>
        <taxon>Eukaryota</taxon>
        <taxon>Sar</taxon>
        <taxon>Stramenopiles</taxon>
        <taxon>Oomycota</taxon>
        <taxon>Saprolegniomycetes</taxon>
        <taxon>Saprolegniales</taxon>
        <taxon>Verrucalvaceae</taxon>
        <taxon>Aphanomyces</taxon>
    </lineage>
</organism>
<accession>A0A024U7J0</accession>
<dbReference type="RefSeq" id="XP_008869690.1">
    <property type="nucleotide sequence ID" value="XM_008871468.1"/>
</dbReference>
<reference evidence="1" key="1">
    <citation type="submission" date="2013-12" db="EMBL/GenBank/DDBJ databases">
        <title>The Genome Sequence of Aphanomyces invadans NJM9701.</title>
        <authorList>
            <consortium name="The Broad Institute Genomics Platform"/>
            <person name="Russ C."/>
            <person name="Tyler B."/>
            <person name="van West P."/>
            <person name="Dieguez-Uribeondo J."/>
            <person name="Young S.K."/>
            <person name="Zeng Q."/>
            <person name="Gargeya S."/>
            <person name="Fitzgerald M."/>
            <person name="Abouelleil A."/>
            <person name="Alvarado L."/>
            <person name="Chapman S.B."/>
            <person name="Gainer-Dewar J."/>
            <person name="Goldberg J."/>
            <person name="Griggs A."/>
            <person name="Gujja S."/>
            <person name="Hansen M."/>
            <person name="Howarth C."/>
            <person name="Imamovic A."/>
            <person name="Ireland A."/>
            <person name="Larimer J."/>
            <person name="McCowan C."/>
            <person name="Murphy C."/>
            <person name="Pearson M."/>
            <person name="Poon T.W."/>
            <person name="Priest M."/>
            <person name="Roberts A."/>
            <person name="Saif S."/>
            <person name="Shea T."/>
            <person name="Sykes S."/>
            <person name="Wortman J."/>
            <person name="Nusbaum C."/>
            <person name="Birren B."/>
        </authorList>
    </citation>
    <scope>NUCLEOTIDE SEQUENCE [LARGE SCALE GENOMIC DNA]</scope>
    <source>
        <strain evidence="1">NJM9701</strain>
    </source>
</reference>
<dbReference type="EMBL" id="KI913962">
    <property type="protein sequence ID" value="ETW01842.1"/>
    <property type="molecule type" value="Genomic_DNA"/>
</dbReference>
<dbReference type="GeneID" id="20083463"/>
<name>A0A024U7J0_9STRA</name>
<protein>
    <submittedName>
        <fullName evidence="1">Uncharacterized protein</fullName>
    </submittedName>
</protein>
<dbReference type="AlphaFoldDB" id="A0A024U7J0"/>
<gene>
    <name evidence="1" type="ORF">H310_06413</name>
</gene>
<proteinExistence type="predicted"/>